<comment type="caution">
    <text evidence="2">The sequence shown here is derived from an EMBL/GenBank/DDBJ whole genome shotgun (WGS) entry which is preliminary data.</text>
</comment>
<keyword evidence="1" id="KW-1133">Transmembrane helix</keyword>
<evidence type="ECO:0000313" key="3">
    <source>
        <dbReference type="Proteomes" id="UP000823889"/>
    </source>
</evidence>
<sequence length="281" mass="30443">MWLLIASIVCSVSVSVFLKLARSQAIHVEQAIAVNYLTAFALCWGLLRPNFAFLHEATTPIWLLGLLGVILPAGFIILAQAVQRAGIVLTDAAQRLSLFLPLLAAPVLFGESFTQTKLIGIGVAFLALLALLHKPTAAHAEPRSRAAWYLLLTWLCFGTVDILFKQLSKAGVQFAGGLSLIFLLAAALMLLWLWIQRVTWQKRSLASGLLLGLLNFGNIYFYIKAHQHFAHDPSVVFASMNLGVISLGALVGAGLFKEKVSHINILGVLAALGAIIILMPR</sequence>
<feature type="transmembrane region" description="Helical" evidence="1">
    <location>
        <begin position="33"/>
        <end position="54"/>
    </location>
</feature>
<feature type="transmembrane region" description="Helical" evidence="1">
    <location>
        <begin position="235"/>
        <end position="256"/>
    </location>
</feature>
<keyword evidence="1" id="KW-0812">Transmembrane</keyword>
<feature type="transmembrane region" description="Helical" evidence="1">
    <location>
        <begin position="205"/>
        <end position="223"/>
    </location>
</feature>
<dbReference type="SUPFAM" id="SSF103481">
    <property type="entry name" value="Multidrug resistance efflux transporter EmrE"/>
    <property type="match status" value="1"/>
</dbReference>
<reference evidence="2" key="1">
    <citation type="journal article" date="2021" name="PeerJ">
        <title>Extensive microbial diversity within the chicken gut microbiome revealed by metagenomics and culture.</title>
        <authorList>
            <person name="Gilroy R."/>
            <person name="Ravi A."/>
            <person name="Getino M."/>
            <person name="Pursley I."/>
            <person name="Horton D.L."/>
            <person name="Alikhan N.F."/>
            <person name="Baker D."/>
            <person name="Gharbi K."/>
            <person name="Hall N."/>
            <person name="Watson M."/>
            <person name="Adriaenssens E.M."/>
            <person name="Foster-Nyarko E."/>
            <person name="Jarju S."/>
            <person name="Secka A."/>
            <person name="Antonio M."/>
            <person name="Oren A."/>
            <person name="Chaudhuri R.R."/>
            <person name="La Ragione R."/>
            <person name="Hildebrand F."/>
            <person name="Pallen M.J."/>
        </authorList>
    </citation>
    <scope>NUCLEOTIDE SEQUENCE</scope>
    <source>
        <strain evidence="2">9264</strain>
    </source>
</reference>
<feature type="transmembrane region" description="Helical" evidence="1">
    <location>
        <begin position="61"/>
        <end position="80"/>
    </location>
</feature>
<name>A0A9D2RIV5_9BURK</name>
<evidence type="ECO:0000256" key="1">
    <source>
        <dbReference type="SAM" id="Phobius"/>
    </source>
</evidence>
<evidence type="ECO:0000313" key="2">
    <source>
        <dbReference type="EMBL" id="HJD43808.1"/>
    </source>
</evidence>
<protein>
    <submittedName>
        <fullName evidence="2">EamA/RhaT family transporter</fullName>
    </submittedName>
</protein>
<dbReference type="InterPro" id="IPR037185">
    <property type="entry name" value="EmrE-like"/>
</dbReference>
<accession>A0A9D2RIV5</accession>
<proteinExistence type="predicted"/>
<reference evidence="2" key="2">
    <citation type="submission" date="2021-04" db="EMBL/GenBank/DDBJ databases">
        <authorList>
            <person name="Gilroy R."/>
        </authorList>
    </citation>
    <scope>NUCLEOTIDE SEQUENCE</scope>
    <source>
        <strain evidence="2">9264</strain>
    </source>
</reference>
<dbReference type="AlphaFoldDB" id="A0A9D2RIV5"/>
<organism evidence="2 3">
    <name type="scientific">Candidatus Paenalcaligenes intestinipullorum</name>
    <dbReference type="NCBI Taxonomy" id="2838718"/>
    <lineage>
        <taxon>Bacteria</taxon>
        <taxon>Pseudomonadati</taxon>
        <taxon>Pseudomonadota</taxon>
        <taxon>Betaproteobacteria</taxon>
        <taxon>Burkholderiales</taxon>
        <taxon>Alcaligenaceae</taxon>
        <taxon>Paenalcaligenes</taxon>
    </lineage>
</organism>
<keyword evidence="1" id="KW-0472">Membrane</keyword>
<feature type="transmembrane region" description="Helical" evidence="1">
    <location>
        <begin position="262"/>
        <end position="279"/>
    </location>
</feature>
<dbReference type="EMBL" id="DWUQ01000040">
    <property type="protein sequence ID" value="HJD43808.1"/>
    <property type="molecule type" value="Genomic_DNA"/>
</dbReference>
<gene>
    <name evidence="2" type="ORF">H9906_02120</name>
</gene>
<feature type="transmembrane region" description="Helical" evidence="1">
    <location>
        <begin position="171"/>
        <end position="193"/>
    </location>
</feature>
<feature type="transmembrane region" description="Helical" evidence="1">
    <location>
        <begin position="146"/>
        <end position="164"/>
    </location>
</feature>
<feature type="transmembrane region" description="Helical" evidence="1">
    <location>
        <begin position="116"/>
        <end position="134"/>
    </location>
</feature>
<dbReference type="Proteomes" id="UP000823889">
    <property type="component" value="Unassembled WGS sequence"/>
</dbReference>